<reference evidence="2 3" key="1">
    <citation type="submission" date="2024-11" db="EMBL/GenBank/DDBJ databases">
        <title>Adaptive evolution of stress response genes in parasites aligns with host niche diversity.</title>
        <authorList>
            <person name="Hahn C."/>
            <person name="Resl P."/>
        </authorList>
    </citation>
    <scope>NUCLEOTIDE SEQUENCE [LARGE SCALE GENOMIC DNA]</scope>
    <source>
        <strain evidence="2">EGGRZ-B1_66</strain>
        <tissue evidence="2">Body</tissue>
    </source>
</reference>
<organism evidence="2 3">
    <name type="scientific">Cichlidogyrus casuarinus</name>
    <dbReference type="NCBI Taxonomy" id="1844966"/>
    <lineage>
        <taxon>Eukaryota</taxon>
        <taxon>Metazoa</taxon>
        <taxon>Spiralia</taxon>
        <taxon>Lophotrochozoa</taxon>
        <taxon>Platyhelminthes</taxon>
        <taxon>Monogenea</taxon>
        <taxon>Monopisthocotylea</taxon>
        <taxon>Dactylogyridea</taxon>
        <taxon>Ancyrocephalidae</taxon>
        <taxon>Cichlidogyrus</taxon>
    </lineage>
</organism>
<name>A0ABD2PST2_9PLAT</name>
<gene>
    <name evidence="2" type="ORF">Ciccas_011181</name>
</gene>
<protein>
    <submittedName>
        <fullName evidence="2">Uncharacterized protein</fullName>
    </submittedName>
</protein>
<keyword evidence="3" id="KW-1185">Reference proteome</keyword>
<proteinExistence type="predicted"/>
<accession>A0ABD2PST2</accession>
<dbReference type="InterPro" id="IPR028994">
    <property type="entry name" value="Integrin_alpha_N"/>
</dbReference>
<dbReference type="EMBL" id="JBJKFK010003111">
    <property type="protein sequence ID" value="KAL3310255.1"/>
    <property type="molecule type" value="Genomic_DNA"/>
</dbReference>
<comment type="caution">
    <text evidence="2">The sequence shown here is derived from an EMBL/GenBank/DDBJ whole genome shotgun (WGS) entry which is preliminary data.</text>
</comment>
<dbReference type="AlphaFoldDB" id="A0ABD2PST2"/>
<dbReference type="Proteomes" id="UP001626550">
    <property type="component" value="Unassembled WGS sequence"/>
</dbReference>
<evidence type="ECO:0000313" key="3">
    <source>
        <dbReference type="Proteomes" id="UP001626550"/>
    </source>
</evidence>
<keyword evidence="1" id="KW-0325">Glycoprotein</keyword>
<sequence>MYEFSKSVCGRCFAIKEMPDASFFKEKSPGYAFKRTTLEGFSYASLEHDSNTFYSVRGAPTYEKIGSIFANPHPNSKELDISKYTDELDGGKALGNVPVDSRLIALGYAVSISNQVRDEGIYIAYSAPAMAIRSTNGSVHLTEYAKESKFLTELEAWQLIGKEVGSYFGMSILFIDVNQDG</sequence>
<evidence type="ECO:0000256" key="1">
    <source>
        <dbReference type="ARBA" id="ARBA00023180"/>
    </source>
</evidence>
<dbReference type="InterPro" id="IPR000413">
    <property type="entry name" value="Integrin_alpha"/>
</dbReference>
<dbReference type="PRINTS" id="PR01185">
    <property type="entry name" value="INTEGRINA"/>
</dbReference>
<dbReference type="Gene3D" id="2.130.10.130">
    <property type="entry name" value="Integrin alpha, N-terminal"/>
    <property type="match status" value="1"/>
</dbReference>
<evidence type="ECO:0000313" key="2">
    <source>
        <dbReference type="EMBL" id="KAL3310255.1"/>
    </source>
</evidence>